<proteinExistence type="predicted"/>
<accession>A0A150WJ18</accession>
<keyword evidence="1" id="KW-1133">Transmembrane helix</keyword>
<dbReference type="RefSeq" id="WP_061835681.1">
    <property type="nucleotide sequence ID" value="NZ_LUKE01000003.1"/>
</dbReference>
<keyword evidence="1" id="KW-0472">Membrane</keyword>
<feature type="transmembrane region" description="Helical" evidence="1">
    <location>
        <begin position="136"/>
        <end position="156"/>
    </location>
</feature>
<feature type="transmembrane region" description="Helical" evidence="1">
    <location>
        <begin position="71"/>
        <end position="88"/>
    </location>
</feature>
<dbReference type="InterPro" id="IPR046657">
    <property type="entry name" value="DUF6766"/>
</dbReference>
<reference evidence="2 3" key="1">
    <citation type="submission" date="2016-03" db="EMBL/GenBank/DDBJ databases">
        <authorList>
            <person name="Ploux O."/>
        </authorList>
    </citation>
    <scope>NUCLEOTIDE SEQUENCE [LARGE SCALE GENOMIC DNA]</scope>
    <source>
        <strain evidence="2 3">R0</strain>
    </source>
</reference>
<organism evidence="2 3">
    <name type="scientific">Bdellovibrio bacteriovorus</name>
    <dbReference type="NCBI Taxonomy" id="959"/>
    <lineage>
        <taxon>Bacteria</taxon>
        <taxon>Pseudomonadati</taxon>
        <taxon>Bdellovibrionota</taxon>
        <taxon>Bdellovibrionia</taxon>
        <taxon>Bdellovibrionales</taxon>
        <taxon>Pseudobdellovibrionaceae</taxon>
        <taxon>Bdellovibrio</taxon>
    </lineage>
</organism>
<name>A0A150WJ18_BDEBC</name>
<feature type="transmembrane region" description="Helical" evidence="1">
    <location>
        <begin position="196"/>
        <end position="213"/>
    </location>
</feature>
<comment type="caution">
    <text evidence="2">The sequence shown here is derived from an EMBL/GenBank/DDBJ whole genome shotgun (WGS) entry which is preliminary data.</text>
</comment>
<keyword evidence="1" id="KW-0812">Transmembrane</keyword>
<evidence type="ECO:0000256" key="1">
    <source>
        <dbReference type="SAM" id="Phobius"/>
    </source>
</evidence>
<dbReference type="EMBL" id="LUKE01000003">
    <property type="protein sequence ID" value="KYG63787.1"/>
    <property type="molecule type" value="Genomic_DNA"/>
</dbReference>
<feature type="transmembrane region" description="Helical" evidence="1">
    <location>
        <begin position="12"/>
        <end position="31"/>
    </location>
</feature>
<keyword evidence="3" id="KW-1185">Reference proteome</keyword>
<protein>
    <submittedName>
        <fullName evidence="2">Uncharacterized protein</fullName>
    </submittedName>
</protein>
<dbReference type="Proteomes" id="UP000075320">
    <property type="component" value="Unassembled WGS sequence"/>
</dbReference>
<evidence type="ECO:0000313" key="2">
    <source>
        <dbReference type="EMBL" id="KYG63787.1"/>
    </source>
</evidence>
<evidence type="ECO:0000313" key="3">
    <source>
        <dbReference type="Proteomes" id="UP000075320"/>
    </source>
</evidence>
<gene>
    <name evidence="2" type="ORF">AZI86_13265</name>
</gene>
<dbReference type="Pfam" id="PF20554">
    <property type="entry name" value="DUF6766"/>
    <property type="match status" value="1"/>
</dbReference>
<dbReference type="AlphaFoldDB" id="A0A150WJ18"/>
<sequence>MTKLKKIFKNNGLSIVMFSLFLVFILSQFFIGRVDFNEDLERHGRPPVTMSEYLSSGHFIEATFENWESEFFQMGLYVILTAFLYQRGSSESNKLPEEKQDPYESQIEELEEAQKKALLAREGHPWPLKAGGVWKFLYSYSLSITLLVLFFISWFLQGYGGWKNENLERSFYNEAPLEFLEFFASSKFWFQTMQNWQSEFVSVALLVVFSIYLRQKGSSQSKDVDAPHSMTEG</sequence>